<organism evidence="1 2">
    <name type="scientific">Eretmocerus hayati</name>
    <dbReference type="NCBI Taxonomy" id="131215"/>
    <lineage>
        <taxon>Eukaryota</taxon>
        <taxon>Metazoa</taxon>
        <taxon>Ecdysozoa</taxon>
        <taxon>Arthropoda</taxon>
        <taxon>Hexapoda</taxon>
        <taxon>Insecta</taxon>
        <taxon>Pterygota</taxon>
        <taxon>Neoptera</taxon>
        <taxon>Endopterygota</taxon>
        <taxon>Hymenoptera</taxon>
        <taxon>Apocrita</taxon>
        <taxon>Proctotrupomorpha</taxon>
        <taxon>Chalcidoidea</taxon>
        <taxon>Aphelinidae</taxon>
        <taxon>Aphelininae</taxon>
        <taxon>Eretmocerus</taxon>
    </lineage>
</organism>
<dbReference type="Proteomes" id="UP001239111">
    <property type="component" value="Chromosome 1"/>
</dbReference>
<proteinExistence type="predicted"/>
<keyword evidence="2" id="KW-1185">Reference proteome</keyword>
<reference evidence="1" key="1">
    <citation type="submission" date="2023-04" db="EMBL/GenBank/DDBJ databases">
        <title>A chromosome-level genome assembly of the parasitoid wasp Eretmocerus hayati.</title>
        <authorList>
            <person name="Zhong Y."/>
            <person name="Liu S."/>
            <person name="Liu Y."/>
        </authorList>
    </citation>
    <scope>NUCLEOTIDE SEQUENCE</scope>
    <source>
        <strain evidence="1">ZJU_SS_LIU_2023</strain>
    </source>
</reference>
<name>A0ACC2PVK9_9HYME</name>
<dbReference type="EMBL" id="CM056741">
    <property type="protein sequence ID" value="KAJ8686816.1"/>
    <property type="molecule type" value="Genomic_DNA"/>
</dbReference>
<protein>
    <submittedName>
        <fullName evidence="1">Uncharacterized protein</fullName>
    </submittedName>
</protein>
<evidence type="ECO:0000313" key="1">
    <source>
        <dbReference type="EMBL" id="KAJ8686816.1"/>
    </source>
</evidence>
<sequence length="628" mass="73249">MLPIFLSVEMFVLDRYRVNENVFQPQVAEIEEILIAGGPQDHHQGTKRRGRPPQKHDNHDELWLGDTAQQLDDAQSVQPLLDLAREDNLDSGLVLRPIEELMRVTDEENDSSEFESSNCSNPRTVTDVQVDCLERISESLRRSLQQALESRRRGSQQDHSQSNFRGHELHPRSIECLDGMSSIELEIVPQDCFYIYPYKFSRFNTVEETLNNTSQGRSIVKTLRSDKPFKETDRKELVRILIAELILAQNNTYPSHEVKEALAKALVEEFPRLKNDLSPLGYEHFYNPVTRKGFFQWRLQTLQKDLPVEEKKHRRHVRSQEMKTATPNKAELVPDRPREKVSCYNYEIPPNMDRKSTEEYLRNTHRDRRHWISDCNPAIKEIIAKCPFLTYYEGELIDMEFLMSSQNANVVDGFKARFHSYYIPRILAYCRLCKRDLLKKHKNITDVTVKALRLLVELLPTPNNFINQLKKEMLSKIPENDSKGRKHVEAFIKNLNPFTLLMESITDIKQLQTLMESKKSSAFGKVEPYIVCIEQDPAQYYIVADEMIMNRADKTDSSMAFDLLFKIYNVFNIQYPKLLLNFFSFIESFLYEMKECSSGVTVSLHINLRNINLSLDVHKEPLTDSDED</sequence>
<gene>
    <name evidence="1" type="ORF">QAD02_022610</name>
</gene>
<evidence type="ECO:0000313" key="2">
    <source>
        <dbReference type="Proteomes" id="UP001239111"/>
    </source>
</evidence>
<accession>A0ACC2PVK9</accession>
<comment type="caution">
    <text evidence="1">The sequence shown here is derived from an EMBL/GenBank/DDBJ whole genome shotgun (WGS) entry which is preliminary data.</text>
</comment>